<dbReference type="InterPro" id="IPR018422">
    <property type="entry name" value="Cation/H_exchanger_CPA1"/>
</dbReference>
<evidence type="ECO:0000313" key="13">
    <source>
        <dbReference type="Proteomes" id="UP000072763"/>
    </source>
</evidence>
<dbReference type="OrthoDB" id="57886at2"/>
<dbReference type="GO" id="GO:0051453">
    <property type="term" value="P:regulation of intracellular pH"/>
    <property type="evidence" value="ECO:0007669"/>
    <property type="project" value="TreeGrafter"/>
</dbReference>
<feature type="domain" description="Cation/H+ exchanger transmembrane" evidence="11">
    <location>
        <begin position="9"/>
        <end position="419"/>
    </location>
</feature>
<comment type="caution">
    <text evidence="12">The sequence shown here is derived from an EMBL/GenBank/DDBJ whole genome shotgun (WGS) entry which is preliminary data.</text>
</comment>
<dbReference type="GO" id="GO:0098719">
    <property type="term" value="P:sodium ion import across plasma membrane"/>
    <property type="evidence" value="ECO:0007669"/>
    <property type="project" value="TreeGrafter"/>
</dbReference>
<evidence type="ECO:0000313" key="12">
    <source>
        <dbReference type="EMBL" id="KTR51292.1"/>
    </source>
</evidence>
<reference evidence="12 13" key="1">
    <citation type="journal article" date="2016" name="Front. Microbiol.">
        <title>Genomic Resource of Rice Seed Associated Bacteria.</title>
        <authorList>
            <person name="Midha S."/>
            <person name="Bansal K."/>
            <person name="Sharma S."/>
            <person name="Kumar N."/>
            <person name="Patil P.P."/>
            <person name="Chaudhry V."/>
            <person name="Patil P.B."/>
        </authorList>
    </citation>
    <scope>NUCLEOTIDE SEQUENCE [LARGE SCALE GENOMIC DNA]</scope>
    <source>
        <strain evidence="12 13">NS359</strain>
    </source>
</reference>
<feature type="transmembrane region" description="Helical" evidence="10">
    <location>
        <begin position="111"/>
        <end position="133"/>
    </location>
</feature>
<keyword evidence="7" id="KW-0406">Ion transport</keyword>
<dbReference type="GO" id="GO:0015385">
    <property type="term" value="F:sodium:proton antiporter activity"/>
    <property type="evidence" value="ECO:0007669"/>
    <property type="project" value="InterPro"/>
</dbReference>
<evidence type="ECO:0000256" key="9">
    <source>
        <dbReference type="ARBA" id="ARBA00023201"/>
    </source>
</evidence>
<evidence type="ECO:0000256" key="1">
    <source>
        <dbReference type="ARBA" id="ARBA00004651"/>
    </source>
</evidence>
<dbReference type="EMBL" id="LDRC01000057">
    <property type="protein sequence ID" value="KTR51292.1"/>
    <property type="molecule type" value="Genomic_DNA"/>
</dbReference>
<evidence type="ECO:0000259" key="11">
    <source>
        <dbReference type="Pfam" id="PF00999"/>
    </source>
</evidence>
<comment type="subcellular location">
    <subcellularLocation>
        <location evidence="1">Cell membrane</location>
        <topology evidence="1">Multi-pass membrane protein</topology>
    </subcellularLocation>
</comment>
<dbReference type="PANTHER" id="PTHR10110">
    <property type="entry name" value="SODIUM/HYDROGEN EXCHANGER"/>
    <property type="match status" value="1"/>
</dbReference>
<feature type="transmembrane region" description="Helical" evidence="10">
    <location>
        <begin position="53"/>
        <end position="72"/>
    </location>
</feature>
<evidence type="ECO:0000256" key="6">
    <source>
        <dbReference type="ARBA" id="ARBA00023053"/>
    </source>
</evidence>
<dbReference type="AlphaFoldDB" id="A0A147DPC6"/>
<evidence type="ECO:0000256" key="8">
    <source>
        <dbReference type="ARBA" id="ARBA00023136"/>
    </source>
</evidence>
<feature type="transmembrane region" description="Helical" evidence="10">
    <location>
        <begin position="301"/>
        <end position="324"/>
    </location>
</feature>
<dbReference type="PATRIC" id="fig|465820.4.peg.2383"/>
<keyword evidence="6" id="KW-0915">Sodium</keyword>
<dbReference type="Proteomes" id="UP000072763">
    <property type="component" value="Unassembled WGS sequence"/>
</dbReference>
<dbReference type="GO" id="GO:0005886">
    <property type="term" value="C:plasma membrane"/>
    <property type="evidence" value="ECO:0007669"/>
    <property type="project" value="UniProtKB-SubCell"/>
</dbReference>
<name>A0A147DPC6_9MICO</name>
<accession>A0A147DPC6</accession>
<feature type="transmembrane region" description="Helical" evidence="10">
    <location>
        <begin position="233"/>
        <end position="250"/>
    </location>
</feature>
<feature type="transmembrane region" description="Helical" evidence="10">
    <location>
        <begin position="396"/>
        <end position="419"/>
    </location>
</feature>
<dbReference type="RefSeq" id="WP_058750102.1">
    <property type="nucleotide sequence ID" value="NZ_LDRC01000057.1"/>
</dbReference>
<evidence type="ECO:0000256" key="4">
    <source>
        <dbReference type="ARBA" id="ARBA00022692"/>
    </source>
</evidence>
<evidence type="ECO:0000256" key="7">
    <source>
        <dbReference type="ARBA" id="ARBA00023065"/>
    </source>
</evidence>
<evidence type="ECO:0000256" key="10">
    <source>
        <dbReference type="SAM" id="Phobius"/>
    </source>
</evidence>
<keyword evidence="9" id="KW-0739">Sodium transport</keyword>
<dbReference type="PANTHER" id="PTHR10110:SF86">
    <property type="entry name" value="SODIUM_HYDROGEN EXCHANGER 7"/>
    <property type="match status" value="1"/>
</dbReference>
<evidence type="ECO:0000256" key="3">
    <source>
        <dbReference type="ARBA" id="ARBA00022475"/>
    </source>
</evidence>
<dbReference type="Pfam" id="PF00999">
    <property type="entry name" value="Na_H_Exchanger"/>
    <property type="match status" value="1"/>
</dbReference>
<dbReference type="InterPro" id="IPR006153">
    <property type="entry name" value="Cation/H_exchanger_TM"/>
</dbReference>
<feature type="transmembrane region" description="Helical" evidence="10">
    <location>
        <begin position="209"/>
        <end position="227"/>
    </location>
</feature>
<feature type="transmembrane region" description="Helical" evidence="10">
    <location>
        <begin position="154"/>
        <end position="174"/>
    </location>
</feature>
<keyword evidence="4 10" id="KW-0812">Transmembrane</keyword>
<dbReference type="Gene3D" id="6.10.140.1330">
    <property type="match status" value="1"/>
</dbReference>
<evidence type="ECO:0000256" key="2">
    <source>
        <dbReference type="ARBA" id="ARBA00022448"/>
    </source>
</evidence>
<evidence type="ECO:0000256" key="5">
    <source>
        <dbReference type="ARBA" id="ARBA00022989"/>
    </source>
</evidence>
<keyword evidence="3" id="KW-1003">Cell membrane</keyword>
<feature type="transmembrane region" description="Helical" evidence="10">
    <location>
        <begin position="84"/>
        <end position="105"/>
    </location>
</feature>
<organism evidence="12 13">
    <name type="scientific">Curtobacterium oceanosedimentum</name>
    <dbReference type="NCBI Taxonomy" id="465820"/>
    <lineage>
        <taxon>Bacteria</taxon>
        <taxon>Bacillati</taxon>
        <taxon>Actinomycetota</taxon>
        <taxon>Actinomycetes</taxon>
        <taxon>Micrococcales</taxon>
        <taxon>Microbacteriaceae</taxon>
        <taxon>Curtobacterium</taxon>
    </lineage>
</organism>
<keyword evidence="2" id="KW-0813">Transport</keyword>
<feature type="transmembrane region" description="Helical" evidence="10">
    <location>
        <begin position="180"/>
        <end position="202"/>
    </location>
</feature>
<dbReference type="GO" id="GO:0015386">
    <property type="term" value="F:potassium:proton antiporter activity"/>
    <property type="evidence" value="ECO:0007669"/>
    <property type="project" value="TreeGrafter"/>
</dbReference>
<proteinExistence type="predicted"/>
<gene>
    <name evidence="12" type="ORF">NS359_11020</name>
</gene>
<sequence length="562" mass="61603">MDTAELLILLIGSLAVTGFARAKGLPAPLLVTAVALAASFLPGLPEMEIDSEVILTVILPPLLYSAALDVSWQSFRQSIKQIRRLGIFLVIVTALAVAVAAYVLIPDMDWPAAILLGAVVAPPDAVSAAAIGRKLGLPRRVMTVLSGESLINDAASLTLVRVFTLIAAGTSLTIWQDLGIFGLAIGVGLAVGIVLGVAVHWIRMRINDPVVETIMSILLPFVAYIVAEDLSGSGVIAVVTAGLYIGYNSPKEGYATRLQERPLWTSIDVILEGFVFALIGLQLKTVVQDLLDSDRSLTQTLTAAAVVLVVVILVRPLFVFESYVRNRFNGRWLRPLRVRLSRGHPSLRWLRGSAEPKLNWRELTVISWTGMRGVVTLAAAVSVVGNSVQIKAQDTIFVIAFVVTVGTLLLQGLTLPFVIRALKVQDPAEGEEDVRSEMRLNQRTTEAAIALLERRRPAWAEQYGAEASDSVVNRLKARLERQAETFRRDAEEEEVEDRNAPLRLRGAQIQDIRRELLDRRREIVLEEREKGNLDEEVMRRVLVTLDAEELAMDSAQASRSRS</sequence>
<feature type="transmembrane region" description="Helical" evidence="10">
    <location>
        <begin position="262"/>
        <end position="281"/>
    </location>
</feature>
<keyword evidence="5 10" id="KW-1133">Transmembrane helix</keyword>
<keyword evidence="8 10" id="KW-0472">Membrane</keyword>
<protein>
    <submittedName>
        <fullName evidence="12">Na(+)/H(+) antiporter</fullName>
    </submittedName>
</protein>